<keyword evidence="2" id="KW-0238">DNA-binding</keyword>
<feature type="active site" description="O-(5'-phospho-DNA)-serine intermediate" evidence="4">
    <location>
        <position position="9"/>
    </location>
</feature>
<dbReference type="Proteomes" id="UP001597601">
    <property type="component" value="Unassembled WGS sequence"/>
</dbReference>
<dbReference type="CDD" id="cd03768">
    <property type="entry name" value="SR_ResInv"/>
    <property type="match status" value="1"/>
</dbReference>
<dbReference type="InterPro" id="IPR006118">
    <property type="entry name" value="Recombinase_CS"/>
</dbReference>
<dbReference type="SMART" id="SM00857">
    <property type="entry name" value="Resolvase"/>
    <property type="match status" value="1"/>
</dbReference>
<sequence length="196" mass="21968">MKIGYARVSTADQLLDMQLNELQAHGCEVIYSEKITGKNKERPELLKMLEQLRKGDQVVVWKLDRIGRSLKDLIEIVEGFKAKGVDFVCLHNQIDTSTPTGRFTFNLFAALAEFEREIIVERTKAGLKAAKERGNISGRKPGLTGGNQKKAAQAYKLYKDTKLSHQEIADLLKIGKSTAYRYITAQAKADPKQQTA</sequence>
<dbReference type="Pfam" id="PF00239">
    <property type="entry name" value="Resolvase"/>
    <property type="match status" value="1"/>
</dbReference>
<proteinExistence type="predicted"/>
<keyword evidence="1" id="KW-0229">DNA integration</keyword>
<dbReference type="SUPFAM" id="SSF53041">
    <property type="entry name" value="Resolvase-like"/>
    <property type="match status" value="1"/>
</dbReference>
<reference evidence="7" key="1">
    <citation type="journal article" date="2019" name="Int. J. Syst. Evol. Microbiol.">
        <title>The Global Catalogue of Microorganisms (GCM) 10K type strain sequencing project: providing services to taxonomists for standard genome sequencing and annotation.</title>
        <authorList>
            <consortium name="The Broad Institute Genomics Platform"/>
            <consortium name="The Broad Institute Genome Sequencing Center for Infectious Disease"/>
            <person name="Wu L."/>
            <person name="Ma J."/>
        </authorList>
    </citation>
    <scope>NUCLEOTIDE SEQUENCE [LARGE SCALE GENOMIC DNA]</scope>
    <source>
        <strain evidence="7">KCTC 52232</strain>
    </source>
</reference>
<evidence type="ECO:0000313" key="6">
    <source>
        <dbReference type="EMBL" id="MFD2866770.1"/>
    </source>
</evidence>
<evidence type="ECO:0000256" key="1">
    <source>
        <dbReference type="ARBA" id="ARBA00022908"/>
    </source>
</evidence>
<dbReference type="InterPro" id="IPR006119">
    <property type="entry name" value="Resolv_N"/>
</dbReference>
<protein>
    <submittedName>
        <fullName evidence="6">Recombinase family protein</fullName>
    </submittedName>
</protein>
<dbReference type="InterPro" id="IPR036162">
    <property type="entry name" value="Resolvase-like_N_sf"/>
</dbReference>
<name>A0ABW5XV11_9SPHI</name>
<evidence type="ECO:0000259" key="5">
    <source>
        <dbReference type="PROSITE" id="PS51736"/>
    </source>
</evidence>
<dbReference type="InterPro" id="IPR050639">
    <property type="entry name" value="SSR_resolvase"/>
</dbReference>
<accession>A0ABW5XV11</accession>
<dbReference type="RefSeq" id="WP_377130416.1">
    <property type="nucleotide sequence ID" value="NZ_JBHUHN010000003.1"/>
</dbReference>
<dbReference type="PROSITE" id="PS51736">
    <property type="entry name" value="RECOMBINASES_3"/>
    <property type="match status" value="1"/>
</dbReference>
<evidence type="ECO:0000256" key="4">
    <source>
        <dbReference type="PROSITE-ProRule" id="PRU10137"/>
    </source>
</evidence>
<dbReference type="Gene3D" id="3.40.50.1390">
    <property type="entry name" value="Resolvase, N-terminal catalytic domain"/>
    <property type="match status" value="1"/>
</dbReference>
<gene>
    <name evidence="6" type="ORF">ACFSYC_18890</name>
</gene>
<keyword evidence="7" id="KW-1185">Reference proteome</keyword>
<dbReference type="PROSITE" id="PS00398">
    <property type="entry name" value="RECOMBINASES_2"/>
    <property type="match status" value="1"/>
</dbReference>
<evidence type="ECO:0000256" key="2">
    <source>
        <dbReference type="ARBA" id="ARBA00023125"/>
    </source>
</evidence>
<dbReference type="PROSITE" id="PS00397">
    <property type="entry name" value="RECOMBINASES_1"/>
    <property type="match status" value="1"/>
</dbReference>
<evidence type="ECO:0000313" key="7">
    <source>
        <dbReference type="Proteomes" id="UP001597601"/>
    </source>
</evidence>
<evidence type="ECO:0000256" key="3">
    <source>
        <dbReference type="ARBA" id="ARBA00023172"/>
    </source>
</evidence>
<dbReference type="EMBL" id="JBHUON010000035">
    <property type="protein sequence ID" value="MFD2866770.1"/>
    <property type="molecule type" value="Genomic_DNA"/>
</dbReference>
<keyword evidence="3" id="KW-0233">DNA recombination</keyword>
<dbReference type="PANTHER" id="PTHR30461">
    <property type="entry name" value="DNA-INVERTASE FROM LAMBDOID PROPHAGE"/>
    <property type="match status" value="1"/>
</dbReference>
<organism evidence="6 7">
    <name type="scientific">Mucilaginibacter antarcticus</name>
    <dbReference type="NCBI Taxonomy" id="1855725"/>
    <lineage>
        <taxon>Bacteria</taxon>
        <taxon>Pseudomonadati</taxon>
        <taxon>Bacteroidota</taxon>
        <taxon>Sphingobacteriia</taxon>
        <taxon>Sphingobacteriales</taxon>
        <taxon>Sphingobacteriaceae</taxon>
        <taxon>Mucilaginibacter</taxon>
    </lineage>
</organism>
<feature type="domain" description="Resolvase/invertase-type recombinase catalytic" evidence="5">
    <location>
        <begin position="1"/>
        <end position="134"/>
    </location>
</feature>
<dbReference type="PANTHER" id="PTHR30461:SF2">
    <property type="entry name" value="SERINE RECOMBINASE PINE-RELATED"/>
    <property type="match status" value="1"/>
</dbReference>
<comment type="caution">
    <text evidence="6">The sequence shown here is derived from an EMBL/GenBank/DDBJ whole genome shotgun (WGS) entry which is preliminary data.</text>
</comment>